<dbReference type="Proteomes" id="UP001522662">
    <property type="component" value="Unassembled WGS sequence"/>
</dbReference>
<dbReference type="GO" id="GO:0016787">
    <property type="term" value="F:hydrolase activity"/>
    <property type="evidence" value="ECO:0007669"/>
    <property type="project" value="UniProtKB-KW"/>
</dbReference>
<keyword evidence="1" id="KW-0378">Hydrolase</keyword>
<dbReference type="InterPro" id="IPR029058">
    <property type="entry name" value="AB_hydrolase_fold"/>
</dbReference>
<evidence type="ECO:0000313" key="2">
    <source>
        <dbReference type="Proteomes" id="UP001522662"/>
    </source>
</evidence>
<evidence type="ECO:0000313" key="1">
    <source>
        <dbReference type="EMBL" id="MCJ8240661.1"/>
    </source>
</evidence>
<accession>A0ABT0D5I3</accession>
<keyword evidence="2" id="KW-1185">Reference proteome</keyword>
<dbReference type="EMBL" id="JALAYX010000007">
    <property type="protein sequence ID" value="MCJ8240661.1"/>
    <property type="molecule type" value="Genomic_DNA"/>
</dbReference>
<reference evidence="1 2" key="1">
    <citation type="submission" date="2022-03" db="EMBL/GenBank/DDBJ databases">
        <title>Rhizobium SSM4.3 sp. nov., isolated from Sediment (Gouqi Island).</title>
        <authorList>
            <person name="Chen G."/>
        </authorList>
    </citation>
    <scope>NUCLEOTIDE SEQUENCE [LARGE SCALE GENOMIC DNA]</scope>
    <source>
        <strain evidence="1 2">SSM4.3</strain>
        <plasmid evidence="1">unnamed</plasmid>
    </source>
</reference>
<dbReference type="RefSeq" id="WP_245137980.1">
    <property type="nucleotide sequence ID" value="NZ_CP128477.1"/>
</dbReference>
<keyword evidence="1" id="KW-0614">Plasmid</keyword>
<dbReference type="SUPFAM" id="SSF53474">
    <property type="entry name" value="alpha/beta-Hydrolases"/>
    <property type="match status" value="1"/>
</dbReference>
<geneLocation type="plasmid" evidence="1">
    <name>unnamed</name>
</geneLocation>
<protein>
    <submittedName>
        <fullName evidence="1">Alpha/beta hydrolase</fullName>
    </submittedName>
</protein>
<organism evidence="1 2">
    <name type="scientific">Peteryoungia algae</name>
    <dbReference type="NCBI Taxonomy" id="2919917"/>
    <lineage>
        <taxon>Bacteria</taxon>
        <taxon>Pseudomonadati</taxon>
        <taxon>Pseudomonadota</taxon>
        <taxon>Alphaproteobacteria</taxon>
        <taxon>Hyphomicrobiales</taxon>
        <taxon>Rhizobiaceae</taxon>
        <taxon>Peteryoungia</taxon>
    </lineage>
</organism>
<gene>
    <name evidence="1" type="ORF">MKJ03_20195</name>
</gene>
<comment type="caution">
    <text evidence="1">The sequence shown here is derived from an EMBL/GenBank/DDBJ whole genome shotgun (WGS) entry which is preliminary data.</text>
</comment>
<dbReference type="Gene3D" id="3.40.50.1820">
    <property type="entry name" value="alpha/beta hydrolase"/>
    <property type="match status" value="1"/>
</dbReference>
<sequence>MALWHAVCTLYDGLSGGDVLVLMDALHFGRAHIPGLSIDGLTGSWLALIACERFDKMTFCATAARIGTAQGWADHSATVPTDGVAKITASTQDSWLILRHVNPNPTPVRDMIDNFVSTSVEGDVGCRYPLVRTDYRALLNMISNPQLAIAGRDAPVCKPNELAVIATTVRRGNLCILPVRHLVNMKSAMASSHALALLLLRISF</sequence>
<name>A0ABT0D5I3_9HYPH</name>
<proteinExistence type="predicted"/>